<evidence type="ECO:0000313" key="1">
    <source>
        <dbReference type="EMBL" id="GAG52310.1"/>
    </source>
</evidence>
<dbReference type="CDD" id="cd00515">
    <property type="entry name" value="HAM1"/>
    <property type="match status" value="1"/>
</dbReference>
<comment type="caution">
    <text evidence="1">The sequence shown here is derived from an EMBL/GenBank/DDBJ whole genome shotgun (WGS) entry which is preliminary data.</text>
</comment>
<feature type="non-terminal residue" evidence="1">
    <location>
        <position position="158"/>
    </location>
</feature>
<proteinExistence type="predicted"/>
<protein>
    <recommendedName>
        <fullName evidence="2">Non-canonical purine NTP pyrophosphatase</fullName>
    </recommendedName>
</protein>
<dbReference type="SUPFAM" id="SSF52972">
    <property type="entry name" value="ITPase-like"/>
    <property type="match status" value="1"/>
</dbReference>
<dbReference type="InterPro" id="IPR002637">
    <property type="entry name" value="RdgB/HAM1"/>
</dbReference>
<dbReference type="InterPro" id="IPR029001">
    <property type="entry name" value="ITPase-like_fam"/>
</dbReference>
<dbReference type="Pfam" id="PF01725">
    <property type="entry name" value="Ham1p_like"/>
    <property type="match status" value="1"/>
</dbReference>
<dbReference type="GO" id="GO:0009143">
    <property type="term" value="P:nucleoside triphosphate catabolic process"/>
    <property type="evidence" value="ECO:0007669"/>
    <property type="project" value="InterPro"/>
</dbReference>
<dbReference type="GO" id="GO:0047429">
    <property type="term" value="F:nucleoside triphosphate diphosphatase activity"/>
    <property type="evidence" value="ECO:0007669"/>
    <property type="project" value="InterPro"/>
</dbReference>
<dbReference type="Gene3D" id="3.90.950.10">
    <property type="match status" value="1"/>
</dbReference>
<sequence>MDSKSIGLVPTQVRNKKTKTLPSASFFKMKLLIATNNQGKFNEIAAMLSDLPLEIISPQDIAVDDSDLKEDGETYQENAYKKANFFAKQTGLTTLADDSGIVVEALKDELGVKTIRWGAGKHASDEEWIAHFLKRMEKETNRKAKFVCHICLVDKEGN</sequence>
<name>X0Y931_9ZZZZ</name>
<organism evidence="1">
    <name type="scientific">marine sediment metagenome</name>
    <dbReference type="NCBI Taxonomy" id="412755"/>
    <lineage>
        <taxon>unclassified sequences</taxon>
        <taxon>metagenomes</taxon>
        <taxon>ecological metagenomes</taxon>
    </lineage>
</organism>
<accession>X0Y931</accession>
<evidence type="ECO:0008006" key="2">
    <source>
        <dbReference type="Google" id="ProtNLM"/>
    </source>
</evidence>
<reference evidence="1" key="1">
    <citation type="journal article" date="2014" name="Front. Microbiol.">
        <title>High frequency of phylogenetically diverse reductive dehalogenase-homologous genes in deep subseafloor sedimentary metagenomes.</title>
        <authorList>
            <person name="Kawai M."/>
            <person name="Futagami T."/>
            <person name="Toyoda A."/>
            <person name="Takaki Y."/>
            <person name="Nishi S."/>
            <person name="Hori S."/>
            <person name="Arai W."/>
            <person name="Tsubouchi T."/>
            <person name="Morono Y."/>
            <person name="Uchiyama I."/>
            <person name="Ito T."/>
            <person name="Fujiyama A."/>
            <person name="Inagaki F."/>
            <person name="Takami H."/>
        </authorList>
    </citation>
    <scope>NUCLEOTIDE SEQUENCE</scope>
    <source>
        <strain evidence="1">Expedition CK06-06</strain>
    </source>
</reference>
<dbReference type="EMBL" id="BARS01050915">
    <property type="protein sequence ID" value="GAG52310.1"/>
    <property type="molecule type" value="Genomic_DNA"/>
</dbReference>
<gene>
    <name evidence="1" type="ORF">S01H1_75926</name>
</gene>
<dbReference type="AlphaFoldDB" id="X0Y931"/>